<evidence type="ECO:0000256" key="1">
    <source>
        <dbReference type="SAM" id="Phobius"/>
    </source>
</evidence>
<evidence type="ECO:0000313" key="3">
    <source>
        <dbReference type="Proteomes" id="UP000774326"/>
    </source>
</evidence>
<reference evidence="2" key="1">
    <citation type="journal article" date="2021" name="Open Biol.">
        <title>Shared evolutionary footprints suggest mitochondrial oxidative damage underlies multiple complex I losses in fungi.</title>
        <authorList>
            <person name="Schikora-Tamarit M.A."/>
            <person name="Marcet-Houben M."/>
            <person name="Nosek J."/>
            <person name="Gabaldon T."/>
        </authorList>
    </citation>
    <scope>NUCLEOTIDE SEQUENCE</scope>
    <source>
        <strain evidence="2">CBS2887</strain>
    </source>
</reference>
<gene>
    <name evidence="2" type="ORF">WICPIJ_007437</name>
</gene>
<accession>A0A9P8Q060</accession>
<protein>
    <submittedName>
        <fullName evidence="2">Uncharacterized protein</fullName>
    </submittedName>
</protein>
<name>A0A9P8Q060_WICPI</name>
<dbReference type="EMBL" id="JAEUBG010004367">
    <property type="protein sequence ID" value="KAH3681563.1"/>
    <property type="molecule type" value="Genomic_DNA"/>
</dbReference>
<keyword evidence="3" id="KW-1185">Reference proteome</keyword>
<keyword evidence="1" id="KW-0812">Transmembrane</keyword>
<proteinExistence type="predicted"/>
<reference evidence="2" key="2">
    <citation type="submission" date="2021-01" db="EMBL/GenBank/DDBJ databases">
        <authorList>
            <person name="Schikora-Tamarit M.A."/>
        </authorList>
    </citation>
    <scope>NUCLEOTIDE SEQUENCE</scope>
    <source>
        <strain evidence="2">CBS2887</strain>
    </source>
</reference>
<evidence type="ECO:0000313" key="2">
    <source>
        <dbReference type="EMBL" id="KAH3681563.1"/>
    </source>
</evidence>
<feature type="transmembrane region" description="Helical" evidence="1">
    <location>
        <begin position="36"/>
        <end position="58"/>
    </location>
</feature>
<organism evidence="2 3">
    <name type="scientific">Wickerhamomyces pijperi</name>
    <name type="common">Yeast</name>
    <name type="synonym">Pichia pijperi</name>
    <dbReference type="NCBI Taxonomy" id="599730"/>
    <lineage>
        <taxon>Eukaryota</taxon>
        <taxon>Fungi</taxon>
        <taxon>Dikarya</taxon>
        <taxon>Ascomycota</taxon>
        <taxon>Saccharomycotina</taxon>
        <taxon>Saccharomycetes</taxon>
        <taxon>Phaffomycetales</taxon>
        <taxon>Wickerhamomycetaceae</taxon>
        <taxon>Wickerhamomyces</taxon>
    </lineage>
</organism>
<keyword evidence="1" id="KW-1133">Transmembrane helix</keyword>
<dbReference type="AlphaFoldDB" id="A0A9P8Q060"/>
<keyword evidence="1" id="KW-0472">Membrane</keyword>
<comment type="caution">
    <text evidence="2">The sequence shown here is derived from an EMBL/GenBank/DDBJ whole genome shotgun (WGS) entry which is preliminary data.</text>
</comment>
<sequence>MVFGVHVVYVTFQEVFLLWSEAAPVVTAPGWPLVEWIISSYVVLPMFITLLAFLSVCLSSTLQDDEPNWDKIFPVNKSTWNNSVLLTPVYTL</sequence>
<dbReference type="Proteomes" id="UP000774326">
    <property type="component" value="Unassembled WGS sequence"/>
</dbReference>